<proteinExistence type="predicted"/>
<feature type="domain" description="HTH LytTR-type" evidence="3">
    <location>
        <begin position="160"/>
        <end position="266"/>
    </location>
</feature>
<dbReference type="EMBL" id="BAABCY010000016">
    <property type="protein sequence ID" value="GAA3556344.1"/>
    <property type="molecule type" value="Genomic_DNA"/>
</dbReference>
<name>A0ABP6WZ11_9FLAO</name>
<keyword evidence="4" id="KW-0238">DNA-binding</keyword>
<dbReference type="InterPro" id="IPR011006">
    <property type="entry name" value="CheY-like_superfamily"/>
</dbReference>
<keyword evidence="5" id="KW-1185">Reference proteome</keyword>
<dbReference type="PANTHER" id="PTHR37299">
    <property type="entry name" value="TRANSCRIPTIONAL REGULATOR-RELATED"/>
    <property type="match status" value="1"/>
</dbReference>
<dbReference type="Gene3D" id="3.40.50.2300">
    <property type="match status" value="1"/>
</dbReference>
<dbReference type="GO" id="GO:0003677">
    <property type="term" value="F:DNA binding"/>
    <property type="evidence" value="ECO:0007669"/>
    <property type="project" value="UniProtKB-KW"/>
</dbReference>
<dbReference type="PANTHER" id="PTHR37299:SF1">
    <property type="entry name" value="STAGE 0 SPORULATION PROTEIN A HOMOLOG"/>
    <property type="match status" value="1"/>
</dbReference>
<dbReference type="SMART" id="SM00448">
    <property type="entry name" value="REC"/>
    <property type="match status" value="1"/>
</dbReference>
<dbReference type="SUPFAM" id="SSF52172">
    <property type="entry name" value="CheY-like"/>
    <property type="match status" value="1"/>
</dbReference>
<dbReference type="InterPro" id="IPR001789">
    <property type="entry name" value="Sig_transdc_resp-reg_receiver"/>
</dbReference>
<protein>
    <submittedName>
        <fullName evidence="4">LytTR family DNA-binding domain-containing protein</fullName>
    </submittedName>
</protein>
<evidence type="ECO:0000313" key="5">
    <source>
        <dbReference type="Proteomes" id="UP001500954"/>
    </source>
</evidence>
<evidence type="ECO:0000256" key="1">
    <source>
        <dbReference type="PROSITE-ProRule" id="PRU00169"/>
    </source>
</evidence>
<organism evidence="4 5">
    <name type="scientific">Snuella lapsa</name>
    <dbReference type="NCBI Taxonomy" id="870481"/>
    <lineage>
        <taxon>Bacteria</taxon>
        <taxon>Pseudomonadati</taxon>
        <taxon>Bacteroidota</taxon>
        <taxon>Flavobacteriia</taxon>
        <taxon>Flavobacteriales</taxon>
        <taxon>Flavobacteriaceae</taxon>
        <taxon>Snuella</taxon>
    </lineage>
</organism>
<dbReference type="InterPro" id="IPR007492">
    <property type="entry name" value="LytTR_DNA-bd_dom"/>
</dbReference>
<dbReference type="RefSeq" id="WP_345004153.1">
    <property type="nucleotide sequence ID" value="NZ_BAABCY010000016.1"/>
</dbReference>
<keyword evidence="1" id="KW-0597">Phosphoprotein</keyword>
<feature type="domain" description="Response regulatory" evidence="2">
    <location>
        <begin position="18"/>
        <end position="130"/>
    </location>
</feature>
<dbReference type="Pfam" id="PF04397">
    <property type="entry name" value="LytTR"/>
    <property type="match status" value="1"/>
</dbReference>
<dbReference type="PROSITE" id="PS50110">
    <property type="entry name" value="RESPONSE_REGULATORY"/>
    <property type="match status" value="1"/>
</dbReference>
<dbReference type="Pfam" id="PF00072">
    <property type="entry name" value="Response_reg"/>
    <property type="match status" value="1"/>
</dbReference>
<dbReference type="SMART" id="SM00850">
    <property type="entry name" value="LytTR"/>
    <property type="match status" value="1"/>
</dbReference>
<evidence type="ECO:0000259" key="3">
    <source>
        <dbReference type="PROSITE" id="PS50930"/>
    </source>
</evidence>
<evidence type="ECO:0000259" key="2">
    <source>
        <dbReference type="PROSITE" id="PS50110"/>
    </source>
</evidence>
<dbReference type="InterPro" id="IPR046947">
    <property type="entry name" value="LytR-like"/>
</dbReference>
<feature type="modified residue" description="4-aspartylphosphate" evidence="1">
    <location>
        <position position="70"/>
    </location>
</feature>
<accession>A0ABP6WZ11</accession>
<reference evidence="5" key="1">
    <citation type="journal article" date="2019" name="Int. J. Syst. Evol. Microbiol.">
        <title>The Global Catalogue of Microorganisms (GCM) 10K type strain sequencing project: providing services to taxonomists for standard genome sequencing and annotation.</title>
        <authorList>
            <consortium name="The Broad Institute Genomics Platform"/>
            <consortium name="The Broad Institute Genome Sequencing Center for Infectious Disease"/>
            <person name="Wu L."/>
            <person name="Ma J."/>
        </authorList>
    </citation>
    <scope>NUCLEOTIDE SEQUENCE [LARGE SCALE GENOMIC DNA]</scope>
    <source>
        <strain evidence="5">JCM 17111</strain>
    </source>
</reference>
<sequence length="266" mass="30848">MDSHYKQLNINMEEIKYRTLIIDDEHPAREFIKELLQAYSNDFQIIGEATNGIEAIQLIKALNPDVIFLDIQMSGKNGFEVLQSLDNIPMVIFCTAFDNYALQAFETNSIDYLVKPINPIRFKNAIKKLKNLNNPKEHNKIKKLIQTYISKQTSNPPTSLPVRIGDRIVFIKIDEIAFFKAKDKYVEIHNLMGKSYILDQSLIILEQKLPEHFIRVQRSYIINTNKIVEIKKYAIGKYILLMDDVYNTKIISGKNYSTTINNLTKI</sequence>
<evidence type="ECO:0000313" key="4">
    <source>
        <dbReference type="EMBL" id="GAA3556344.1"/>
    </source>
</evidence>
<comment type="caution">
    <text evidence="4">The sequence shown here is derived from an EMBL/GenBank/DDBJ whole genome shotgun (WGS) entry which is preliminary data.</text>
</comment>
<dbReference type="Gene3D" id="2.40.50.1020">
    <property type="entry name" value="LytTr DNA-binding domain"/>
    <property type="match status" value="1"/>
</dbReference>
<dbReference type="Proteomes" id="UP001500954">
    <property type="component" value="Unassembled WGS sequence"/>
</dbReference>
<dbReference type="PROSITE" id="PS50930">
    <property type="entry name" value="HTH_LYTTR"/>
    <property type="match status" value="1"/>
</dbReference>
<gene>
    <name evidence="4" type="ORF">GCM10022395_04590</name>
</gene>